<evidence type="ECO:0000256" key="5">
    <source>
        <dbReference type="ARBA" id="ARBA00039879"/>
    </source>
</evidence>
<protein>
    <recommendedName>
        <fullName evidence="5">Arsenate reductase</fullName>
        <ecNumber evidence="4">1.20.4.1</ecNumber>
    </recommendedName>
</protein>
<dbReference type="SUPFAM" id="SSF55729">
    <property type="entry name" value="Acyl-CoA N-acyltransferases (Nat)"/>
    <property type="match status" value="1"/>
</dbReference>
<evidence type="ECO:0000259" key="7">
    <source>
        <dbReference type="PROSITE" id="PS51186"/>
    </source>
</evidence>
<dbReference type="AlphaFoldDB" id="A0A9W6N1T6"/>
<dbReference type="NCBIfam" id="NF040501">
    <property type="entry name" value="resist_ArsN2"/>
    <property type="match status" value="1"/>
</dbReference>
<dbReference type="NCBIfam" id="TIGR00014">
    <property type="entry name" value="arsC"/>
    <property type="match status" value="1"/>
</dbReference>
<dbReference type="PANTHER" id="PTHR30041">
    <property type="entry name" value="ARSENATE REDUCTASE"/>
    <property type="match status" value="1"/>
</dbReference>
<dbReference type="Proteomes" id="UP001143370">
    <property type="component" value="Unassembled WGS sequence"/>
</dbReference>
<proteinExistence type="inferred from homology"/>
<comment type="similarity">
    <text evidence="1 6">Belongs to the ArsC family.</text>
</comment>
<comment type="caution">
    <text evidence="8">The sequence shown here is derived from an EMBL/GenBank/DDBJ whole genome shotgun (WGS) entry which is preliminary data.</text>
</comment>
<evidence type="ECO:0000256" key="2">
    <source>
        <dbReference type="ARBA" id="ARBA00022849"/>
    </source>
</evidence>
<dbReference type="Gene3D" id="3.40.30.10">
    <property type="entry name" value="Glutaredoxin"/>
    <property type="match status" value="1"/>
</dbReference>
<evidence type="ECO:0000313" key="8">
    <source>
        <dbReference type="EMBL" id="GLK74515.1"/>
    </source>
</evidence>
<dbReference type="Pfam" id="PF03960">
    <property type="entry name" value="ArsC"/>
    <property type="match status" value="1"/>
</dbReference>
<dbReference type="SUPFAM" id="SSF52833">
    <property type="entry name" value="Thioredoxin-like"/>
    <property type="match status" value="1"/>
</dbReference>
<dbReference type="InterPro" id="IPR006659">
    <property type="entry name" value="Arsenate_reductase"/>
</dbReference>
<evidence type="ECO:0000256" key="1">
    <source>
        <dbReference type="ARBA" id="ARBA00007198"/>
    </source>
</evidence>
<dbReference type="PROSITE" id="PS51353">
    <property type="entry name" value="ARSC"/>
    <property type="match status" value="1"/>
</dbReference>
<dbReference type="InterPro" id="IPR036249">
    <property type="entry name" value="Thioredoxin-like_sf"/>
</dbReference>
<gene>
    <name evidence="8" type="ORF">GCM10017643_46330</name>
</gene>
<sequence length="275" mass="29667">MDVVVYHNPDCGTSRNTLALIRHAGIEPHVVEYLKTPPTPALLLQLASRMGWPLRNLLRERGTPFRELGLDNPALDDAALLAAVADHPVLINRPIVVTPLGVKLCRPSETVLDLLPVAPRADLDKDDGGPFLRDEQVAATDPRLARALRDTGLPTDDLRSSTGRFYGYRTLGGTLVGYGGFEVSGDDVLLRSLLVTPAARGKSIGRNIALLLMSRAFDVGGRKAWLLTTSAAAFFERLGFTVAAREAAPEAIRRAPQAVSLCPATAPLLTRRITL</sequence>
<dbReference type="GO" id="GO:0046685">
    <property type="term" value="P:response to arsenic-containing substance"/>
    <property type="evidence" value="ECO:0007669"/>
    <property type="project" value="UniProtKB-KW"/>
</dbReference>
<dbReference type="EMBL" id="BSFJ01000043">
    <property type="protein sequence ID" value="GLK74515.1"/>
    <property type="molecule type" value="Genomic_DNA"/>
</dbReference>
<evidence type="ECO:0000256" key="4">
    <source>
        <dbReference type="ARBA" id="ARBA00038969"/>
    </source>
</evidence>
<accession>A0A9W6N1T6</accession>
<dbReference type="PROSITE" id="PS51186">
    <property type="entry name" value="GNAT"/>
    <property type="match status" value="1"/>
</dbReference>
<dbReference type="EC" id="1.20.4.1" evidence="4"/>
<dbReference type="GO" id="GO:0016747">
    <property type="term" value="F:acyltransferase activity, transferring groups other than amino-acyl groups"/>
    <property type="evidence" value="ECO:0007669"/>
    <property type="project" value="InterPro"/>
</dbReference>
<dbReference type="CDD" id="cd04301">
    <property type="entry name" value="NAT_SF"/>
    <property type="match status" value="1"/>
</dbReference>
<keyword evidence="9" id="KW-1185">Reference proteome</keyword>
<dbReference type="PANTHER" id="PTHR30041:SF5">
    <property type="entry name" value="ARSENATE REDUCTASE-RELATED"/>
    <property type="match status" value="1"/>
</dbReference>
<reference evidence="8" key="2">
    <citation type="submission" date="2023-01" db="EMBL/GenBank/DDBJ databases">
        <authorList>
            <person name="Sun Q."/>
            <person name="Evtushenko L."/>
        </authorList>
    </citation>
    <scope>NUCLEOTIDE SEQUENCE</scope>
    <source>
        <strain evidence="8">VKM B-2484</strain>
    </source>
</reference>
<reference evidence="8" key="1">
    <citation type="journal article" date="2014" name="Int. J. Syst. Evol. Microbiol.">
        <title>Complete genome sequence of Corynebacterium casei LMG S-19264T (=DSM 44701T), isolated from a smear-ripened cheese.</title>
        <authorList>
            <consortium name="US DOE Joint Genome Institute (JGI-PGF)"/>
            <person name="Walter F."/>
            <person name="Albersmeier A."/>
            <person name="Kalinowski J."/>
            <person name="Ruckert C."/>
        </authorList>
    </citation>
    <scope>NUCLEOTIDE SEQUENCE</scope>
    <source>
        <strain evidence="8">VKM B-2484</strain>
    </source>
</reference>
<organism evidence="8 9">
    <name type="scientific">Ancylobacter dichloromethanicus</name>
    <dbReference type="NCBI Taxonomy" id="518825"/>
    <lineage>
        <taxon>Bacteria</taxon>
        <taxon>Pseudomonadati</taxon>
        <taxon>Pseudomonadota</taxon>
        <taxon>Alphaproteobacteria</taxon>
        <taxon>Hyphomicrobiales</taxon>
        <taxon>Xanthobacteraceae</taxon>
        <taxon>Ancylobacter</taxon>
    </lineage>
</organism>
<keyword evidence="2" id="KW-0059">Arsenical resistance</keyword>
<dbReference type="CDD" id="cd03034">
    <property type="entry name" value="ArsC_ArsC"/>
    <property type="match status" value="1"/>
</dbReference>
<evidence type="ECO:0000256" key="3">
    <source>
        <dbReference type="ARBA" id="ARBA00023002"/>
    </source>
</evidence>
<dbReference type="RefSeq" id="WP_213369956.1">
    <property type="nucleotide sequence ID" value="NZ_BSFJ01000043.1"/>
</dbReference>
<evidence type="ECO:0000313" key="9">
    <source>
        <dbReference type="Proteomes" id="UP001143370"/>
    </source>
</evidence>
<dbReference type="InterPro" id="IPR016181">
    <property type="entry name" value="Acyl_CoA_acyltransferase"/>
</dbReference>
<dbReference type="InterPro" id="IPR006660">
    <property type="entry name" value="Arsenate_reductase-like"/>
</dbReference>
<name>A0A9W6N1T6_9HYPH</name>
<dbReference type="Pfam" id="PF00583">
    <property type="entry name" value="Acetyltransf_1"/>
    <property type="match status" value="1"/>
</dbReference>
<feature type="domain" description="N-acetyltransferase" evidence="7">
    <location>
        <begin position="112"/>
        <end position="259"/>
    </location>
</feature>
<evidence type="ECO:0000256" key="6">
    <source>
        <dbReference type="PROSITE-ProRule" id="PRU01282"/>
    </source>
</evidence>
<dbReference type="InterPro" id="IPR000182">
    <property type="entry name" value="GNAT_dom"/>
</dbReference>
<dbReference type="Gene3D" id="3.40.630.30">
    <property type="match status" value="1"/>
</dbReference>
<dbReference type="GO" id="GO:0008794">
    <property type="term" value="F:arsenate reductase (glutaredoxin) activity"/>
    <property type="evidence" value="ECO:0007669"/>
    <property type="project" value="UniProtKB-EC"/>
</dbReference>
<keyword evidence="3" id="KW-0560">Oxidoreductase</keyword>